<feature type="domain" description="Cation efflux protein transmembrane" evidence="10">
    <location>
        <begin position="27"/>
        <end position="220"/>
    </location>
</feature>
<evidence type="ECO:0000256" key="4">
    <source>
        <dbReference type="ARBA" id="ARBA00022496"/>
    </source>
</evidence>
<dbReference type="Pfam" id="PF01545">
    <property type="entry name" value="Cation_efflux"/>
    <property type="match status" value="1"/>
</dbReference>
<feature type="domain" description="Cation efflux protein cytoplasmic" evidence="11">
    <location>
        <begin position="224"/>
        <end position="302"/>
    </location>
</feature>
<accession>A0ABS1CCF7</accession>
<dbReference type="SUPFAM" id="SSF161111">
    <property type="entry name" value="Cation efflux protein transmembrane domain-like"/>
    <property type="match status" value="1"/>
</dbReference>
<dbReference type="SUPFAM" id="SSF160240">
    <property type="entry name" value="Cation efflux protein cytoplasmic domain-like"/>
    <property type="match status" value="1"/>
</dbReference>
<keyword evidence="4" id="KW-0408">Iron</keyword>
<sequence length="398" mass="43275">MGTSAAAGSNNDQRLQARHTAVTRTALVGGIANLLLSVMKIGVGLIGHSQSLVADGIHSLSDLATDVLVWIAGRQASRGPDDEHPYGHGRYETMATLVLALLLLAVAIGLGWDAALRLFSPEDLLRPAWMTLFAALASIGVKEWLYWYTLAYARRVRSDMLRANAWHHRSDAISSIVVLIGIAGTLAGLPYLDAVAAFVVAIMIARIAWELGFDATRELVDTGLDPERLAAVRETILNVGGVRDLHMLRTRSIGGTVSTDVHVLVDPYISVSEGHLISVKVEQELKTRIEEIEDVTVHIDPEDDDTAPPTMGLPSRRETLARLAAHWANLPELARPRRVQLHYLDGRIEVEVLLFDTDAHQGEALQALTERARAAIAADPIFAGVSVYRGVTHRNGAY</sequence>
<gene>
    <name evidence="12" type="ORF">CKO31_02195</name>
</gene>
<feature type="transmembrane region" description="Helical" evidence="9">
    <location>
        <begin position="94"/>
        <end position="112"/>
    </location>
</feature>
<dbReference type="InterPro" id="IPR002524">
    <property type="entry name" value="Cation_efflux"/>
</dbReference>
<keyword evidence="5 9" id="KW-0812">Transmembrane</keyword>
<evidence type="ECO:0000259" key="10">
    <source>
        <dbReference type="Pfam" id="PF01545"/>
    </source>
</evidence>
<dbReference type="EMBL" id="NRRV01000003">
    <property type="protein sequence ID" value="MBK1629568.1"/>
    <property type="molecule type" value="Genomic_DNA"/>
</dbReference>
<dbReference type="Gene3D" id="3.30.70.1350">
    <property type="entry name" value="Cation efflux protein, cytoplasmic domain"/>
    <property type="match status" value="1"/>
</dbReference>
<keyword evidence="6" id="KW-0406">Ion transport</keyword>
<dbReference type="Pfam" id="PF16916">
    <property type="entry name" value="ZT_dimer"/>
    <property type="match status" value="1"/>
</dbReference>
<dbReference type="InterPro" id="IPR036837">
    <property type="entry name" value="Cation_efflux_CTD_sf"/>
</dbReference>
<evidence type="ECO:0000313" key="13">
    <source>
        <dbReference type="Proteomes" id="UP000748752"/>
    </source>
</evidence>
<dbReference type="InterPro" id="IPR027470">
    <property type="entry name" value="Cation_efflux_CTD"/>
</dbReference>
<comment type="caution">
    <text evidence="12">The sequence shown here is derived from an EMBL/GenBank/DDBJ whole genome shotgun (WGS) entry which is preliminary data.</text>
</comment>
<comment type="similarity">
    <text evidence="2">Belongs to the cation diffusion facilitator (CDF) transporter (TC 2.A.4) family. FieF subfamily.</text>
</comment>
<keyword evidence="6" id="KW-0864">Zinc transport</keyword>
<dbReference type="Gene3D" id="1.20.1510.10">
    <property type="entry name" value="Cation efflux protein transmembrane domain"/>
    <property type="match status" value="1"/>
</dbReference>
<keyword evidence="7 9" id="KW-1133">Transmembrane helix</keyword>
<keyword evidence="4" id="KW-0410">Iron transport</keyword>
<evidence type="ECO:0000256" key="8">
    <source>
        <dbReference type="ARBA" id="ARBA00023136"/>
    </source>
</evidence>
<keyword evidence="3" id="KW-0813">Transport</keyword>
<dbReference type="InterPro" id="IPR027469">
    <property type="entry name" value="Cation_efflux_TMD_sf"/>
</dbReference>
<dbReference type="PANTHER" id="PTHR43840">
    <property type="entry name" value="MITOCHONDRIAL METAL TRANSPORTER 1-RELATED"/>
    <property type="match status" value="1"/>
</dbReference>
<keyword evidence="8 9" id="KW-0472">Membrane</keyword>
<dbReference type="RefSeq" id="WP_200233653.1">
    <property type="nucleotide sequence ID" value="NZ_NRRV01000003.1"/>
</dbReference>
<proteinExistence type="inferred from homology"/>
<dbReference type="NCBIfam" id="TIGR01297">
    <property type="entry name" value="CDF"/>
    <property type="match status" value="1"/>
</dbReference>
<evidence type="ECO:0000256" key="5">
    <source>
        <dbReference type="ARBA" id="ARBA00022692"/>
    </source>
</evidence>
<dbReference type="InterPro" id="IPR050291">
    <property type="entry name" value="CDF_Transporter"/>
</dbReference>
<feature type="transmembrane region" description="Helical" evidence="9">
    <location>
        <begin position="132"/>
        <end position="151"/>
    </location>
</feature>
<keyword evidence="13" id="KW-1185">Reference proteome</keyword>
<evidence type="ECO:0000313" key="12">
    <source>
        <dbReference type="EMBL" id="MBK1629568.1"/>
    </source>
</evidence>
<evidence type="ECO:0000256" key="6">
    <source>
        <dbReference type="ARBA" id="ARBA00022906"/>
    </source>
</evidence>
<keyword evidence="6" id="KW-0862">Zinc</keyword>
<dbReference type="PANTHER" id="PTHR43840:SF15">
    <property type="entry name" value="MITOCHONDRIAL METAL TRANSPORTER 1-RELATED"/>
    <property type="match status" value="1"/>
</dbReference>
<organism evidence="12 13">
    <name type="scientific">Thiohalocapsa halophila</name>
    <dbReference type="NCBI Taxonomy" id="69359"/>
    <lineage>
        <taxon>Bacteria</taxon>
        <taxon>Pseudomonadati</taxon>
        <taxon>Pseudomonadota</taxon>
        <taxon>Gammaproteobacteria</taxon>
        <taxon>Chromatiales</taxon>
        <taxon>Chromatiaceae</taxon>
        <taxon>Thiohalocapsa</taxon>
    </lineage>
</organism>
<protein>
    <submittedName>
        <fullName evidence="12">Cation transporter</fullName>
    </submittedName>
</protein>
<dbReference type="Proteomes" id="UP000748752">
    <property type="component" value="Unassembled WGS sequence"/>
</dbReference>
<feature type="transmembrane region" description="Helical" evidence="9">
    <location>
        <begin position="172"/>
        <end position="189"/>
    </location>
</feature>
<dbReference type="InterPro" id="IPR058533">
    <property type="entry name" value="Cation_efflux_TM"/>
</dbReference>
<reference evidence="12 13" key="1">
    <citation type="journal article" date="2020" name="Microorganisms">
        <title>Osmotic Adaptation and Compatible Solute Biosynthesis of Phototrophic Bacteria as Revealed from Genome Analyses.</title>
        <authorList>
            <person name="Imhoff J.F."/>
            <person name="Rahn T."/>
            <person name="Kunzel S."/>
            <person name="Keller A."/>
            <person name="Neulinger S.C."/>
        </authorList>
    </citation>
    <scope>NUCLEOTIDE SEQUENCE [LARGE SCALE GENOMIC DNA]</scope>
    <source>
        <strain evidence="12 13">DSM 6210</strain>
    </source>
</reference>
<evidence type="ECO:0000259" key="11">
    <source>
        <dbReference type="Pfam" id="PF16916"/>
    </source>
</evidence>
<name>A0ABS1CCF7_9GAMM</name>
<evidence type="ECO:0000256" key="2">
    <source>
        <dbReference type="ARBA" id="ARBA00010212"/>
    </source>
</evidence>
<evidence type="ECO:0000256" key="1">
    <source>
        <dbReference type="ARBA" id="ARBA00004141"/>
    </source>
</evidence>
<evidence type="ECO:0000256" key="9">
    <source>
        <dbReference type="SAM" id="Phobius"/>
    </source>
</evidence>
<evidence type="ECO:0000256" key="7">
    <source>
        <dbReference type="ARBA" id="ARBA00022989"/>
    </source>
</evidence>
<comment type="subcellular location">
    <subcellularLocation>
        <location evidence="1">Membrane</location>
        <topology evidence="1">Multi-pass membrane protein</topology>
    </subcellularLocation>
</comment>
<evidence type="ECO:0000256" key="3">
    <source>
        <dbReference type="ARBA" id="ARBA00022448"/>
    </source>
</evidence>